<gene>
    <name evidence="4" type="ORF">J2D75_11205</name>
</gene>
<protein>
    <submittedName>
        <fullName evidence="4">Uncharacterized protein</fullName>
    </submittedName>
</protein>
<feature type="compositionally biased region" description="Low complexity" evidence="2">
    <location>
        <begin position="259"/>
        <end position="297"/>
    </location>
</feature>
<evidence type="ECO:0000256" key="2">
    <source>
        <dbReference type="SAM" id="MobiDB-lite"/>
    </source>
</evidence>
<keyword evidence="1" id="KW-0175">Coiled coil</keyword>
<evidence type="ECO:0000313" key="4">
    <source>
        <dbReference type="EMBL" id="MBO1329037.1"/>
    </source>
</evidence>
<evidence type="ECO:0000313" key="5">
    <source>
        <dbReference type="Proteomes" id="UP000664399"/>
    </source>
</evidence>
<dbReference type="EMBL" id="JAFVMG010000013">
    <property type="protein sequence ID" value="MBO1329037.1"/>
    <property type="molecule type" value="Genomic_DNA"/>
</dbReference>
<dbReference type="Proteomes" id="UP000664399">
    <property type="component" value="Unassembled WGS sequence"/>
</dbReference>
<feature type="region of interest" description="Disordered" evidence="2">
    <location>
        <begin position="257"/>
        <end position="317"/>
    </location>
</feature>
<keyword evidence="5" id="KW-1185">Reference proteome</keyword>
<evidence type="ECO:0000256" key="3">
    <source>
        <dbReference type="SAM" id="Phobius"/>
    </source>
</evidence>
<keyword evidence="3" id="KW-1133">Transmembrane helix</keyword>
<keyword evidence="3" id="KW-0472">Membrane</keyword>
<sequence>MGALAMTTEPQTGSVTMLRQPGPSPAGAEAPKSATPEPAEAPAATGPTVAAQAMSASVPAPGGFKTIARSKILWAGVGFVALASIGATAVHVASSPKPVMHAAPPARTAVVSGADANSSGITPPDLGAPPAAAKQATAPAVNAAKGVSANTGATSATTIPVAAPSAPAAQRVDAASVQTIPEETETPMEQPAGRSATAGEDQLFMEMSHKLTEMTNRIDTLEQKLDASQHALHDQIVSGLGTVGGRLDELRHREDTLEASQTAHVTPAAAAPATAPASSAPASAASSTHKTPDAAPTHHTHTDAQPVERPAPRPHYTVQAGAPDIAILEGPQGQPVRVQPGSMLDGWGAVTAVTQSGSSWVVHTEHGTIR</sequence>
<feature type="compositionally biased region" description="Polar residues" evidence="2">
    <location>
        <begin position="8"/>
        <end position="17"/>
    </location>
</feature>
<feature type="compositionally biased region" description="Low complexity" evidence="2">
    <location>
        <begin position="28"/>
        <end position="48"/>
    </location>
</feature>
<evidence type="ECO:0000256" key="1">
    <source>
        <dbReference type="SAM" id="Coils"/>
    </source>
</evidence>
<proteinExistence type="predicted"/>
<feature type="transmembrane region" description="Helical" evidence="3">
    <location>
        <begin position="72"/>
        <end position="93"/>
    </location>
</feature>
<keyword evidence="3" id="KW-0812">Transmembrane</keyword>
<reference evidence="4 5" key="1">
    <citation type="submission" date="2021-03" db="EMBL/GenBank/DDBJ databases">
        <title>The complete genome sequence of Acetobacter suratthaniensis TBRC 1719.</title>
        <authorList>
            <person name="Charoenyingcharoen P."/>
            <person name="Yukphan P."/>
        </authorList>
    </citation>
    <scope>NUCLEOTIDE SEQUENCE [LARGE SCALE GENOMIC DNA]</scope>
    <source>
        <strain evidence="4 5">TBRC 1719</strain>
    </source>
</reference>
<name>A0ABS3LNT2_9PROT</name>
<comment type="caution">
    <text evidence="4">The sequence shown here is derived from an EMBL/GenBank/DDBJ whole genome shotgun (WGS) entry which is preliminary data.</text>
</comment>
<feature type="region of interest" description="Disordered" evidence="2">
    <location>
        <begin position="1"/>
        <end position="48"/>
    </location>
</feature>
<accession>A0ABS3LNT2</accession>
<feature type="coiled-coil region" evidence="1">
    <location>
        <begin position="204"/>
        <end position="231"/>
    </location>
</feature>
<dbReference type="RefSeq" id="WP_207854913.1">
    <property type="nucleotide sequence ID" value="NZ_JAFVMG010000013.1"/>
</dbReference>
<organism evidence="4 5">
    <name type="scientific">Acetobacter suratthaniensis</name>
    <dbReference type="NCBI Taxonomy" id="1502841"/>
    <lineage>
        <taxon>Bacteria</taxon>
        <taxon>Pseudomonadati</taxon>
        <taxon>Pseudomonadota</taxon>
        <taxon>Alphaproteobacteria</taxon>
        <taxon>Acetobacterales</taxon>
        <taxon>Acetobacteraceae</taxon>
        <taxon>Acetobacter</taxon>
    </lineage>
</organism>